<evidence type="ECO:0000313" key="2">
    <source>
        <dbReference type="Proteomes" id="UP000887577"/>
    </source>
</evidence>
<proteinExistence type="predicted"/>
<dbReference type="AlphaFoldDB" id="A0A914Y7A3"/>
<protein>
    <submittedName>
        <fullName evidence="3">Uncharacterized protein</fullName>
    </submittedName>
</protein>
<dbReference type="Proteomes" id="UP000887577">
    <property type="component" value="Unplaced"/>
</dbReference>
<feature type="region of interest" description="Disordered" evidence="1">
    <location>
        <begin position="1"/>
        <end position="22"/>
    </location>
</feature>
<keyword evidence="2" id="KW-1185">Reference proteome</keyword>
<accession>A0A914Y7A3</accession>
<evidence type="ECO:0000313" key="3">
    <source>
        <dbReference type="WBParaSite" id="PSU_v2.g14622.t1"/>
    </source>
</evidence>
<reference evidence="3" key="1">
    <citation type="submission" date="2022-11" db="UniProtKB">
        <authorList>
            <consortium name="WormBaseParasite"/>
        </authorList>
    </citation>
    <scope>IDENTIFICATION</scope>
</reference>
<name>A0A914Y7A3_9BILA</name>
<organism evidence="2 3">
    <name type="scientific">Panagrolaimus superbus</name>
    <dbReference type="NCBI Taxonomy" id="310955"/>
    <lineage>
        <taxon>Eukaryota</taxon>
        <taxon>Metazoa</taxon>
        <taxon>Ecdysozoa</taxon>
        <taxon>Nematoda</taxon>
        <taxon>Chromadorea</taxon>
        <taxon>Rhabditida</taxon>
        <taxon>Tylenchina</taxon>
        <taxon>Panagrolaimomorpha</taxon>
        <taxon>Panagrolaimoidea</taxon>
        <taxon>Panagrolaimidae</taxon>
        <taxon>Panagrolaimus</taxon>
    </lineage>
</organism>
<evidence type="ECO:0000256" key="1">
    <source>
        <dbReference type="SAM" id="MobiDB-lite"/>
    </source>
</evidence>
<sequence length="239" mass="25274">MAARTGDPRSVGVGRKDEAWQTRGERLVRRTTEGTLAIGSSPGEVDPHLRCIRRTDGCRIAHVGTDGGVAAGHGVDVVAETDVRQQVGKIVAWTVDQVTGEDVLVGRLAGKWRPGARRIDQARHAQRAAAHVPLQRAISVVDLHAGVVAGNRMSPCPPFEAGGALGHVPAETRSAGGNPRGAAIAADEHQVGHALRRKADRAVLAQRRRVAADGLHPLACREEGKGACVDQNGDGRCRW</sequence>
<dbReference type="WBParaSite" id="PSU_v2.g14622.t1">
    <property type="protein sequence ID" value="PSU_v2.g14622.t1"/>
    <property type="gene ID" value="PSU_v2.g14622"/>
</dbReference>